<organism evidence="2 3">
    <name type="scientific">Candidatus Magasanikbacteria bacterium CG11_big_fil_rev_8_21_14_0_20_43_7</name>
    <dbReference type="NCBI Taxonomy" id="1974654"/>
    <lineage>
        <taxon>Bacteria</taxon>
        <taxon>Candidatus Magasanikiibacteriota</taxon>
    </lineage>
</organism>
<accession>A0A2H0N4W2</accession>
<dbReference type="Proteomes" id="UP000229782">
    <property type="component" value="Unassembled WGS sequence"/>
</dbReference>
<evidence type="ECO:0000313" key="3">
    <source>
        <dbReference type="Proteomes" id="UP000229782"/>
    </source>
</evidence>
<comment type="caution">
    <text evidence="2">The sequence shown here is derived from an EMBL/GenBank/DDBJ whole genome shotgun (WGS) entry which is preliminary data.</text>
</comment>
<evidence type="ECO:0000256" key="1">
    <source>
        <dbReference type="SAM" id="MobiDB-lite"/>
    </source>
</evidence>
<dbReference type="AlphaFoldDB" id="A0A2H0N4W2"/>
<protein>
    <submittedName>
        <fullName evidence="2">Uncharacterized protein</fullName>
    </submittedName>
</protein>
<proteinExistence type="predicted"/>
<evidence type="ECO:0000313" key="2">
    <source>
        <dbReference type="EMBL" id="PIR03146.1"/>
    </source>
</evidence>
<reference evidence="2 3" key="1">
    <citation type="submission" date="2017-09" db="EMBL/GenBank/DDBJ databases">
        <title>Depth-based differentiation of microbial function through sediment-hosted aquifers and enrichment of novel symbionts in the deep terrestrial subsurface.</title>
        <authorList>
            <person name="Probst A.J."/>
            <person name="Ladd B."/>
            <person name="Jarett J.K."/>
            <person name="Geller-Mcgrath D.E."/>
            <person name="Sieber C.M."/>
            <person name="Emerson J.B."/>
            <person name="Anantharaman K."/>
            <person name="Thomas B.C."/>
            <person name="Malmstrom R."/>
            <person name="Stieglmeier M."/>
            <person name="Klingl A."/>
            <person name="Woyke T."/>
            <person name="Ryan C.M."/>
            <person name="Banfield J.F."/>
        </authorList>
    </citation>
    <scope>NUCLEOTIDE SEQUENCE [LARGE SCALE GENOMIC DNA]</scope>
    <source>
        <strain evidence="2">CG11_big_fil_rev_8_21_14_0_20_43_7</strain>
    </source>
</reference>
<dbReference type="EMBL" id="PCWM01000041">
    <property type="protein sequence ID" value="PIR03146.1"/>
    <property type="molecule type" value="Genomic_DNA"/>
</dbReference>
<feature type="region of interest" description="Disordered" evidence="1">
    <location>
        <begin position="156"/>
        <end position="177"/>
    </location>
</feature>
<name>A0A2H0N4W2_9BACT</name>
<feature type="compositionally biased region" description="Low complexity" evidence="1">
    <location>
        <begin position="162"/>
        <end position="173"/>
    </location>
</feature>
<sequence>MDRDVQTKKQTWQRKGVMLFLTVFLLMQGVLLLYPVPARAFPVNSKEVGSVPETEKKIGDQIVEAILSALLGSLVNMASYFMRTLAYDTASYIASGGHGQGSLIFEKPFDEYLGDVALDSVGEAVSSLGSQWGMDLCQPPELKLQAQLKIGLDKALQDPKKPGASPGSGSGRPQAKCSWQKLSENWKDGPLKVDVDVDFAANLAGETNIMETDFGFTIDALNQLEEYKTAQKEVAALNRQVNEGFKSVSDKVSGYINTPASLVKEEATALTGKHQGEQNAEQIAGMYASELWQIIP</sequence>
<gene>
    <name evidence="2" type="ORF">COV60_01840</name>
</gene>
<feature type="non-terminal residue" evidence="2">
    <location>
        <position position="296"/>
    </location>
</feature>